<protein>
    <submittedName>
        <fullName evidence="2">Uncharacterized protein</fullName>
    </submittedName>
</protein>
<sequence>MNKKSDRKREKTKPPEINGRGTLLIFNTGGLGRRWREREGVLNFKHFIASSPLLNHPSTFVLLLQLSDIQHQGLKRKNTKRSKQRK</sequence>
<organism evidence="2 3">
    <name type="scientific">Caerostris darwini</name>
    <dbReference type="NCBI Taxonomy" id="1538125"/>
    <lineage>
        <taxon>Eukaryota</taxon>
        <taxon>Metazoa</taxon>
        <taxon>Ecdysozoa</taxon>
        <taxon>Arthropoda</taxon>
        <taxon>Chelicerata</taxon>
        <taxon>Arachnida</taxon>
        <taxon>Araneae</taxon>
        <taxon>Araneomorphae</taxon>
        <taxon>Entelegynae</taxon>
        <taxon>Araneoidea</taxon>
        <taxon>Araneidae</taxon>
        <taxon>Caerostris</taxon>
    </lineage>
</organism>
<dbReference type="AlphaFoldDB" id="A0AAV4QWN8"/>
<evidence type="ECO:0000256" key="1">
    <source>
        <dbReference type="SAM" id="MobiDB-lite"/>
    </source>
</evidence>
<name>A0AAV4QWN8_9ARAC</name>
<dbReference type="EMBL" id="BPLQ01005058">
    <property type="protein sequence ID" value="GIY12506.1"/>
    <property type="molecule type" value="Genomic_DNA"/>
</dbReference>
<feature type="region of interest" description="Disordered" evidence="1">
    <location>
        <begin position="1"/>
        <end position="21"/>
    </location>
</feature>
<gene>
    <name evidence="2" type="ORF">CDAR_189541</name>
</gene>
<proteinExistence type="predicted"/>
<reference evidence="2 3" key="1">
    <citation type="submission" date="2021-06" db="EMBL/GenBank/DDBJ databases">
        <title>Caerostris darwini draft genome.</title>
        <authorList>
            <person name="Kono N."/>
            <person name="Arakawa K."/>
        </authorList>
    </citation>
    <scope>NUCLEOTIDE SEQUENCE [LARGE SCALE GENOMIC DNA]</scope>
</reference>
<keyword evidence="3" id="KW-1185">Reference proteome</keyword>
<evidence type="ECO:0000313" key="2">
    <source>
        <dbReference type="EMBL" id="GIY12506.1"/>
    </source>
</evidence>
<evidence type="ECO:0000313" key="3">
    <source>
        <dbReference type="Proteomes" id="UP001054837"/>
    </source>
</evidence>
<dbReference type="Proteomes" id="UP001054837">
    <property type="component" value="Unassembled WGS sequence"/>
</dbReference>
<comment type="caution">
    <text evidence="2">The sequence shown here is derived from an EMBL/GenBank/DDBJ whole genome shotgun (WGS) entry which is preliminary data.</text>
</comment>
<accession>A0AAV4QWN8</accession>